<keyword evidence="1" id="KW-0812">Transmembrane</keyword>
<feature type="transmembrane region" description="Helical" evidence="1">
    <location>
        <begin position="12"/>
        <end position="42"/>
    </location>
</feature>
<protein>
    <submittedName>
        <fullName evidence="2">Uncharacterized protein</fullName>
    </submittedName>
</protein>
<proteinExistence type="predicted"/>
<dbReference type="OrthoDB" id="5015154at2759"/>
<evidence type="ECO:0000313" key="3">
    <source>
        <dbReference type="Proteomes" id="UP000237631"/>
    </source>
</evidence>
<accession>A0A2S6CNW6</accession>
<reference evidence="3" key="1">
    <citation type="journal article" date="2017" name="bioRxiv">
        <title>Conservation of a gene cluster reveals novel cercosporin biosynthetic mechanisms and extends production to the genus Colletotrichum.</title>
        <authorList>
            <person name="de Jonge R."/>
            <person name="Ebert M.K."/>
            <person name="Huitt-Roehl C.R."/>
            <person name="Pal P."/>
            <person name="Suttle J.C."/>
            <person name="Spanner R.E."/>
            <person name="Neubauer J.D."/>
            <person name="Jurick W.M.II."/>
            <person name="Stott K.A."/>
            <person name="Secor G.A."/>
            <person name="Thomma B.P.H.J."/>
            <person name="Van de Peer Y."/>
            <person name="Townsend C.A."/>
            <person name="Bolton M.D."/>
        </authorList>
    </citation>
    <scope>NUCLEOTIDE SEQUENCE [LARGE SCALE GENOMIC DNA]</scope>
    <source>
        <strain evidence="3">CBS538.71</strain>
    </source>
</reference>
<dbReference type="AlphaFoldDB" id="A0A2S6CNW6"/>
<keyword evidence="3" id="KW-1185">Reference proteome</keyword>
<keyword evidence="1" id="KW-0472">Membrane</keyword>
<gene>
    <name evidence="2" type="ORF">CBER1_09464</name>
</gene>
<sequence>MIRALLRFVWKAFKWPFLLTLPVTFLPLLVTIISGISLAFWFEQQVTANTDRFLYDVKDSVSDWGVGGDAPSFRQFQDTHNDFHTMRINSNDFLSKLDFMLPQQYYDEEGIPREDLQIDKYPDIENLVRDISPNSRCSKPEAPREQWVFLTYHGFRFFPWDSDFIYAINYAQGDRKLNQTGLYFAQCSGTASFLCGVWHTRSPALVHFLVEEDKVLDTEETGFTYRGNAEDLRPVTVRIIEFPLKKAYTGLPWTTFPTFQNQMLSIMTGDRLYEQFEPYDAQSQAFERFEEYMNKNYWDNKNHVVYHVSKAENWMDDTIISPMLKYLAAEEAWHMLFGTVLIGSSSLVALTVLIPLRVVTGLVGMFLGKPLRGDEIMGDMDFSEDGEPANILADLFGGFMDDVLKGAESISSKSVKNNVFGTTPTSGAQSSDAGRTTST</sequence>
<keyword evidence="1" id="KW-1133">Transmembrane helix</keyword>
<feature type="transmembrane region" description="Helical" evidence="1">
    <location>
        <begin position="332"/>
        <end position="356"/>
    </location>
</feature>
<organism evidence="2 3">
    <name type="scientific">Cercospora berteroae</name>
    <dbReference type="NCBI Taxonomy" id="357750"/>
    <lineage>
        <taxon>Eukaryota</taxon>
        <taxon>Fungi</taxon>
        <taxon>Dikarya</taxon>
        <taxon>Ascomycota</taxon>
        <taxon>Pezizomycotina</taxon>
        <taxon>Dothideomycetes</taxon>
        <taxon>Dothideomycetidae</taxon>
        <taxon>Mycosphaerellales</taxon>
        <taxon>Mycosphaerellaceae</taxon>
        <taxon>Cercospora</taxon>
    </lineage>
</organism>
<comment type="caution">
    <text evidence="2">The sequence shown here is derived from an EMBL/GenBank/DDBJ whole genome shotgun (WGS) entry which is preliminary data.</text>
</comment>
<dbReference type="Proteomes" id="UP000237631">
    <property type="component" value="Unassembled WGS sequence"/>
</dbReference>
<evidence type="ECO:0000313" key="2">
    <source>
        <dbReference type="EMBL" id="PPJ61409.1"/>
    </source>
</evidence>
<evidence type="ECO:0000256" key="1">
    <source>
        <dbReference type="SAM" id="Phobius"/>
    </source>
</evidence>
<dbReference type="EMBL" id="PNEN01000003">
    <property type="protein sequence ID" value="PPJ61409.1"/>
    <property type="molecule type" value="Genomic_DNA"/>
</dbReference>
<name>A0A2S6CNW6_9PEZI</name>